<dbReference type="EMBL" id="CAJNIZ010002858">
    <property type="protein sequence ID" value="CAE7215559.1"/>
    <property type="molecule type" value="Genomic_DNA"/>
</dbReference>
<feature type="coiled-coil region" evidence="1">
    <location>
        <begin position="282"/>
        <end position="316"/>
    </location>
</feature>
<evidence type="ECO:0000313" key="3">
    <source>
        <dbReference type="Proteomes" id="UP000649617"/>
    </source>
</evidence>
<proteinExistence type="predicted"/>
<feature type="coiled-coil region" evidence="1">
    <location>
        <begin position="98"/>
        <end position="217"/>
    </location>
</feature>
<comment type="caution">
    <text evidence="2">The sequence shown here is derived from an EMBL/GenBank/DDBJ whole genome shotgun (WGS) entry which is preliminary data.</text>
</comment>
<keyword evidence="3" id="KW-1185">Reference proteome</keyword>
<dbReference type="AlphaFoldDB" id="A0A812K481"/>
<evidence type="ECO:0000256" key="1">
    <source>
        <dbReference type="SAM" id="Coils"/>
    </source>
</evidence>
<dbReference type="OrthoDB" id="437672at2759"/>
<gene>
    <name evidence="2" type="ORF">SPIL2461_LOCUS2574</name>
</gene>
<protein>
    <submittedName>
        <fullName evidence="2">Uncharacterized protein</fullName>
    </submittedName>
</protein>
<name>A0A812K481_SYMPI</name>
<organism evidence="2 3">
    <name type="scientific">Symbiodinium pilosum</name>
    <name type="common">Dinoflagellate</name>
    <dbReference type="NCBI Taxonomy" id="2952"/>
    <lineage>
        <taxon>Eukaryota</taxon>
        <taxon>Sar</taxon>
        <taxon>Alveolata</taxon>
        <taxon>Dinophyceae</taxon>
        <taxon>Suessiales</taxon>
        <taxon>Symbiodiniaceae</taxon>
        <taxon>Symbiodinium</taxon>
    </lineage>
</organism>
<keyword evidence="1" id="KW-0175">Coiled coil</keyword>
<sequence>MNKEWEQRQKTRGEEVAAITKAMEILKEEAVKEAFLQEEPRGAKQSIGFWGRFNAGSFLQEKTVSKERQKLSEVLLKVGQKHDLRLVTLALRIKIDSFEAVKKAIENMTVALEKEQKNEVKHRDYCSDQLANNKADIQDKNNTKQKQGADEMQLQAEIKATTDEAAALQSEVDELLAQVKLASQNREKENGEFQSLILEQREKKSALQQALAVLKDLYASQGASFVQATAPGEPEGFGAYEKASGGKGVLATIQSVIGDTEALSAEAAEAEKTAQTSYEDFAAETEDSVKLKQEGIEKLNAEKAKQEVQLAETSDAKRLTAAEIAQLLKSKEQLHESCDFLLSQFNVRQKARSEELQALERAKDVLSGALVDKK</sequence>
<dbReference type="Proteomes" id="UP000649617">
    <property type="component" value="Unassembled WGS sequence"/>
</dbReference>
<reference evidence="2" key="1">
    <citation type="submission" date="2021-02" db="EMBL/GenBank/DDBJ databases">
        <authorList>
            <person name="Dougan E. K."/>
            <person name="Rhodes N."/>
            <person name="Thang M."/>
            <person name="Chan C."/>
        </authorList>
    </citation>
    <scope>NUCLEOTIDE SEQUENCE</scope>
</reference>
<evidence type="ECO:0000313" key="2">
    <source>
        <dbReference type="EMBL" id="CAE7215559.1"/>
    </source>
</evidence>
<accession>A0A812K481</accession>